<name>A0ABN8YB47_RANTA</name>
<reference evidence="2" key="1">
    <citation type="submission" date="2023-04" db="EMBL/GenBank/DDBJ databases">
        <authorList>
            <consortium name="ELIXIR-Norway"/>
        </authorList>
    </citation>
    <scope>NUCLEOTIDE SEQUENCE [LARGE SCALE GENOMIC DNA]</scope>
</reference>
<sequence length="105" mass="11698">MLGNFLFIYRGFQTNRDSRPASPHGSQLCARRRLGQGAKSDSPQTFPPQRPLPTMGCSRWRLQAPGTREKPPQDSFQQERGDNQISAWNGAGLSPLYPPSSRIGE</sequence>
<feature type="region of interest" description="Disordered" evidence="1">
    <location>
        <begin position="32"/>
        <end position="105"/>
    </location>
</feature>
<proteinExistence type="predicted"/>
<gene>
    <name evidence="2" type="ORF">MRATA1EN1_LOCUS6729</name>
</gene>
<evidence type="ECO:0000313" key="2">
    <source>
        <dbReference type="EMBL" id="CAI9157767.1"/>
    </source>
</evidence>
<organism evidence="2 3">
    <name type="scientific">Rangifer tarandus platyrhynchus</name>
    <name type="common">Svalbard reindeer</name>
    <dbReference type="NCBI Taxonomy" id="3082113"/>
    <lineage>
        <taxon>Eukaryota</taxon>
        <taxon>Metazoa</taxon>
        <taxon>Chordata</taxon>
        <taxon>Craniata</taxon>
        <taxon>Vertebrata</taxon>
        <taxon>Euteleostomi</taxon>
        <taxon>Mammalia</taxon>
        <taxon>Eutheria</taxon>
        <taxon>Laurasiatheria</taxon>
        <taxon>Artiodactyla</taxon>
        <taxon>Ruminantia</taxon>
        <taxon>Pecora</taxon>
        <taxon>Cervidae</taxon>
        <taxon>Odocoileinae</taxon>
        <taxon>Rangifer</taxon>
    </lineage>
</organism>
<accession>A0ABN8YB47</accession>
<feature type="compositionally biased region" description="Basic and acidic residues" evidence="1">
    <location>
        <begin position="67"/>
        <end position="82"/>
    </location>
</feature>
<keyword evidence="3" id="KW-1185">Reference proteome</keyword>
<dbReference type="Proteomes" id="UP001176941">
    <property type="component" value="Chromosome 16"/>
</dbReference>
<dbReference type="EMBL" id="OX459952">
    <property type="protein sequence ID" value="CAI9157767.1"/>
    <property type="molecule type" value="Genomic_DNA"/>
</dbReference>
<evidence type="ECO:0000313" key="3">
    <source>
        <dbReference type="Proteomes" id="UP001176941"/>
    </source>
</evidence>
<evidence type="ECO:0000256" key="1">
    <source>
        <dbReference type="SAM" id="MobiDB-lite"/>
    </source>
</evidence>
<protein>
    <submittedName>
        <fullName evidence="2">Uncharacterized protein</fullName>
    </submittedName>
</protein>